<proteinExistence type="predicted"/>
<name>A0ACC1JD80_9FUNG</name>
<feature type="non-terminal residue" evidence="1">
    <location>
        <position position="1"/>
    </location>
</feature>
<accession>A0ACC1JD80</accession>
<dbReference type="Proteomes" id="UP001150603">
    <property type="component" value="Unassembled WGS sequence"/>
</dbReference>
<gene>
    <name evidence="1" type="ORF">FBU59_001665</name>
</gene>
<reference evidence="1" key="1">
    <citation type="submission" date="2022-07" db="EMBL/GenBank/DDBJ databases">
        <title>Phylogenomic reconstructions and comparative analyses of Kickxellomycotina fungi.</title>
        <authorList>
            <person name="Reynolds N.K."/>
            <person name="Stajich J.E."/>
            <person name="Barry K."/>
            <person name="Grigoriev I.V."/>
            <person name="Crous P."/>
            <person name="Smith M.E."/>
        </authorList>
    </citation>
    <scope>NUCLEOTIDE SEQUENCE</scope>
    <source>
        <strain evidence="1">NRRL 5244</strain>
    </source>
</reference>
<keyword evidence="2" id="KW-1185">Reference proteome</keyword>
<evidence type="ECO:0000313" key="2">
    <source>
        <dbReference type="Proteomes" id="UP001150603"/>
    </source>
</evidence>
<protein>
    <submittedName>
        <fullName evidence="1">Uncharacterized protein</fullName>
    </submittedName>
</protein>
<dbReference type="EMBL" id="JANBPW010000785">
    <property type="protein sequence ID" value="KAJ1948285.1"/>
    <property type="molecule type" value="Genomic_DNA"/>
</dbReference>
<comment type="caution">
    <text evidence="1">The sequence shown here is derived from an EMBL/GenBank/DDBJ whole genome shotgun (WGS) entry which is preliminary data.</text>
</comment>
<organism evidence="1 2">
    <name type="scientific">Linderina macrospora</name>
    <dbReference type="NCBI Taxonomy" id="4868"/>
    <lineage>
        <taxon>Eukaryota</taxon>
        <taxon>Fungi</taxon>
        <taxon>Fungi incertae sedis</taxon>
        <taxon>Zoopagomycota</taxon>
        <taxon>Kickxellomycotina</taxon>
        <taxon>Kickxellomycetes</taxon>
        <taxon>Kickxellales</taxon>
        <taxon>Kickxellaceae</taxon>
        <taxon>Linderina</taxon>
    </lineage>
</organism>
<sequence length="886" mass="100533">DEQYIFENIGLDSVMFLRFFKLGIILMCIFMIIGTCVILPLNFVNGNNMYVTSDLKKFMLTWLTFYHITDLKIFWLHLSAAYLFTIIVFVFIWRELRAFIALRQRYFTSDSYQRLLQSRTLMVTRVPEDQQSDEALDSFMANRCTSVLPTQASIARKLGQLPTLINEHEQLVRKLEKVLYKYLAGGNLNQAQRPQVKINGAMVDAIEHYTVAIEDIENTVNQVRRENHTFKPTTVGFVSYASPLAAHDAMRGLKNVSPAVVHLAPHPKDVIWTNVQMPKSVRVARVWSARAISVVFCFVAFWPVAALTFIGDAANIQALWPSTADFFTRNDFITTIWQTTFSPLILALYYIAVPHVFRAISRYQGISTKTAVERAVVKKMYVFYILSNLIVLTLVGFVVRVVFSKQSFKDSISTLPSQFISALNNKNQFWTAYVSLKGMNAMLEFAQPISLIMIFIKRYTRDLTPRELRDLTQPPDLDYAPVYSLYLWIYTISMFYSVYAPITFPFAFLDFVLAYWVYKYAVMYVYQTKFETGGDMWRSVINRMVVSLVIFQVYLIGCIKCRISEFTDRQEEMKRAQVIVYSLIPLPVLTTIAGYMMFRRTNPQLQYMQHTVETESFNTQRSMAEDAKESLGDRFLHPMFSQQLTTPVVDRRVRHLLPKVYRGRTSLFVDPNAPPPTQDSIETKFSGGTLTNNPSFISGGDALEAQSMMDARDRRDFDGTSTAMGMYSNGPGSRRYSIDSTTTNGEMVELLSMSNRGHNASLSPSNSRANLLGNAQPISLSRSPSPSPHNGSTLSFGNLDGLDNPHNMNRDTFDPIDLYGGDESSGNEKGHMGMLQQQPGAMARNEMLPPRYGQQPGPGMRPPMMRPGPPGPRPNMMRPGPPGPQG</sequence>
<evidence type="ECO:0000313" key="1">
    <source>
        <dbReference type="EMBL" id="KAJ1948285.1"/>
    </source>
</evidence>
<feature type="non-terminal residue" evidence="1">
    <location>
        <position position="886"/>
    </location>
</feature>